<dbReference type="InParanoid" id="A0A067Q4L0"/>
<accession>A0A067Q4L0</accession>
<dbReference type="OrthoDB" id="5599613at2759"/>
<feature type="compositionally biased region" description="Polar residues" evidence="1">
    <location>
        <begin position="216"/>
        <end position="227"/>
    </location>
</feature>
<dbReference type="EMBL" id="KL197719">
    <property type="protein sequence ID" value="KDQ57531.1"/>
    <property type="molecule type" value="Genomic_DNA"/>
</dbReference>
<feature type="compositionally biased region" description="Low complexity" evidence="1">
    <location>
        <begin position="22"/>
        <end position="31"/>
    </location>
</feature>
<keyword evidence="3" id="KW-1185">Reference proteome</keyword>
<sequence>MSKPLKKSARQNGKLTDFFQRSSAAPSSSQPPSSPPQPPAAPKLSLTGLKPGQSAPKASQGVSKPNKKLAPPRPDQEVISISSDKTHISISSDSVVSIPPPSRKPRLRTVLDAVEIVSPRKNTPGNSPLATRPVKMGASSQVVPSVNKERSKSPAKRKTPDSDSDMDDSEPVVRLARAPSIVYKSKASSALPTPVTSSGAFSKGSHRPLAPLENLSRGTRNNQTHNTSPKKKARFTSPPQFDADEDVIPSSQSDEQELCLPKLTPRSPSEVKESVDRWRKQSIQPGGAEIGDPIWADTEVDVGLDSMDVDMADDDVPPPGSNLPSSSPPISPHSEAEVSAALHASSAESSAAMSYFRPLTPPPTDDLPPLPRTPVVLTAESKAAQIIADIKAKALLHASSSEEKRVTTFKDELSDSSDDDVDFLLLAKSDKGKGRMVASTPQRPKLNTSFDSPLPPLTRTNSSGSSRSHSPARRSSRRIVHVKAGTSTQVPSRYPQLVASGKEKPKPKAKPLKKKDDDPLGKLLKEKLLDDKKGRGINALRNAEEALRSSPGRLDAKLRMKAEMDEDGDDEMDWGNEEAARVAIHQAEGKFLRNGMLSVHSSPAKTAYDSDEDNDREMLDEKDRERLLGSKGGKAIGKILEKDRVQKGKGKQKEKAPIVGIPLWQFVEGGSGTAQIPPLQPVGNGVVHPIFAMLQVAVNKLDFSQASLLLDSGILSALDSANLRAVISWLCELALIPLETPLTTSAWNALSRLSRTNSIEDMECDWVVSMILFTALRLGAKPSLLAAAGFEERLRPVRPVKVDALRREDILYRLAEIVTNFARGGCIPCKDIPDIIISLLLLGLDPLSSLELRRQITAAIDAVAQCIAGASSASLEHAVISGILKFAADFTPTNKAFIISFFPGGSHSSRRIARCIAHGVLTKSSPTSPESYTPYPSVTRLIALLSTTATTSTSTLTPIFDLSAETIDYHDLGQYVDILNVALNDVEGYVIEEKKRFPTLDANTPSGSASRPMSPSKKEKERMSALEMLKDLISSIHGKIVDTRAAHLDRSRTKAALQRLAMRIHYQRLIAIQNTSASGALGRAVGVPRPKTLKDHWHGDEKA</sequence>
<feature type="region of interest" description="Disordered" evidence="1">
    <location>
        <begin position="397"/>
        <end position="521"/>
    </location>
</feature>
<proteinExistence type="predicted"/>
<dbReference type="Proteomes" id="UP000027265">
    <property type="component" value="Unassembled WGS sequence"/>
</dbReference>
<protein>
    <submittedName>
        <fullName evidence="2">Uncharacterized protein</fullName>
    </submittedName>
</protein>
<feature type="compositionally biased region" description="Pro residues" evidence="1">
    <location>
        <begin position="317"/>
        <end position="331"/>
    </location>
</feature>
<feature type="compositionally biased region" description="Low complexity" evidence="1">
    <location>
        <begin position="459"/>
        <end position="469"/>
    </location>
</feature>
<feature type="compositionally biased region" description="Low complexity" evidence="1">
    <location>
        <begin position="337"/>
        <end position="358"/>
    </location>
</feature>
<name>A0A067Q4L0_9AGAM</name>
<evidence type="ECO:0000313" key="3">
    <source>
        <dbReference type="Proteomes" id="UP000027265"/>
    </source>
</evidence>
<feature type="region of interest" description="Disordered" evidence="1">
    <location>
        <begin position="600"/>
        <end position="620"/>
    </location>
</feature>
<feature type="compositionally biased region" description="Pro residues" evidence="1">
    <location>
        <begin position="32"/>
        <end position="41"/>
    </location>
</feature>
<organism evidence="2 3">
    <name type="scientific">Jaapia argillacea MUCL 33604</name>
    <dbReference type="NCBI Taxonomy" id="933084"/>
    <lineage>
        <taxon>Eukaryota</taxon>
        <taxon>Fungi</taxon>
        <taxon>Dikarya</taxon>
        <taxon>Basidiomycota</taxon>
        <taxon>Agaricomycotina</taxon>
        <taxon>Agaricomycetes</taxon>
        <taxon>Agaricomycetidae</taxon>
        <taxon>Jaapiales</taxon>
        <taxon>Jaapiaceae</taxon>
        <taxon>Jaapia</taxon>
    </lineage>
</organism>
<evidence type="ECO:0000313" key="2">
    <source>
        <dbReference type="EMBL" id="KDQ57531.1"/>
    </source>
</evidence>
<feature type="compositionally biased region" description="Polar residues" evidence="1">
    <location>
        <begin position="120"/>
        <end position="129"/>
    </location>
</feature>
<feature type="region of interest" description="Disordered" evidence="1">
    <location>
        <begin position="1"/>
        <end position="373"/>
    </location>
</feature>
<feature type="compositionally biased region" description="Low complexity" evidence="1">
    <location>
        <begin position="88"/>
        <end position="97"/>
    </location>
</feature>
<reference evidence="3" key="1">
    <citation type="journal article" date="2014" name="Proc. Natl. Acad. Sci. U.S.A.">
        <title>Extensive sampling of basidiomycete genomes demonstrates inadequacy of the white-rot/brown-rot paradigm for wood decay fungi.</title>
        <authorList>
            <person name="Riley R."/>
            <person name="Salamov A.A."/>
            <person name="Brown D.W."/>
            <person name="Nagy L.G."/>
            <person name="Floudas D."/>
            <person name="Held B.W."/>
            <person name="Levasseur A."/>
            <person name="Lombard V."/>
            <person name="Morin E."/>
            <person name="Otillar R."/>
            <person name="Lindquist E.A."/>
            <person name="Sun H."/>
            <person name="LaButti K.M."/>
            <person name="Schmutz J."/>
            <person name="Jabbour D."/>
            <person name="Luo H."/>
            <person name="Baker S.E."/>
            <person name="Pisabarro A.G."/>
            <person name="Walton J.D."/>
            <person name="Blanchette R.A."/>
            <person name="Henrissat B."/>
            <person name="Martin F."/>
            <person name="Cullen D."/>
            <person name="Hibbett D.S."/>
            <person name="Grigoriev I.V."/>
        </authorList>
    </citation>
    <scope>NUCLEOTIDE SEQUENCE [LARGE SCALE GENOMIC DNA]</scope>
    <source>
        <strain evidence="3">MUCL 33604</strain>
    </source>
</reference>
<evidence type="ECO:0000256" key="1">
    <source>
        <dbReference type="SAM" id="MobiDB-lite"/>
    </source>
</evidence>
<feature type="compositionally biased region" description="Polar residues" evidence="1">
    <location>
        <begin position="439"/>
        <end position="451"/>
    </location>
</feature>
<feature type="compositionally biased region" description="Basic and acidic residues" evidence="1">
    <location>
        <begin position="400"/>
        <end position="413"/>
    </location>
</feature>
<feature type="compositionally biased region" description="Polar residues" evidence="1">
    <location>
        <begin position="186"/>
        <end position="200"/>
    </location>
</feature>
<feature type="compositionally biased region" description="Acidic residues" evidence="1">
    <location>
        <begin position="298"/>
        <end position="316"/>
    </location>
</feature>
<feature type="compositionally biased region" description="Pro residues" evidence="1">
    <location>
        <begin position="359"/>
        <end position="372"/>
    </location>
</feature>
<dbReference type="AlphaFoldDB" id="A0A067Q4L0"/>
<feature type="compositionally biased region" description="Polar residues" evidence="1">
    <location>
        <begin position="1001"/>
        <end position="1013"/>
    </location>
</feature>
<feature type="compositionally biased region" description="Basic residues" evidence="1">
    <location>
        <begin position="470"/>
        <end position="481"/>
    </location>
</feature>
<dbReference type="HOGENOM" id="CLU_009595_0_0_1"/>
<feature type="compositionally biased region" description="Basic and acidic residues" evidence="1">
    <location>
        <begin position="269"/>
        <end position="279"/>
    </location>
</feature>
<dbReference type="STRING" id="933084.A0A067Q4L0"/>
<gene>
    <name evidence="2" type="ORF">JAAARDRAFT_58139</name>
</gene>
<feature type="region of interest" description="Disordered" evidence="1">
    <location>
        <begin position="1000"/>
        <end position="1019"/>
    </location>
</feature>